<evidence type="ECO:0000259" key="6">
    <source>
        <dbReference type="PROSITE" id="PS51379"/>
    </source>
</evidence>
<proteinExistence type="predicted"/>
<evidence type="ECO:0000256" key="3">
    <source>
        <dbReference type="ARBA" id="ARBA00022723"/>
    </source>
</evidence>
<accession>A0A414FW19</accession>
<dbReference type="PROSITE" id="PS51379">
    <property type="entry name" value="4FE4S_FER_2"/>
    <property type="match status" value="2"/>
</dbReference>
<feature type="domain" description="4Fe-4S ferredoxin-type" evidence="6">
    <location>
        <begin position="139"/>
        <end position="164"/>
    </location>
</feature>
<evidence type="ECO:0000256" key="1">
    <source>
        <dbReference type="ARBA" id="ARBA00001966"/>
    </source>
</evidence>
<dbReference type="InterPro" id="IPR017896">
    <property type="entry name" value="4Fe4S_Fe-S-bd"/>
</dbReference>
<dbReference type="SUPFAM" id="SSF54862">
    <property type="entry name" value="4Fe-4S ferredoxins"/>
    <property type="match status" value="1"/>
</dbReference>
<keyword evidence="2" id="KW-0004">4Fe-4S</keyword>
<evidence type="ECO:0000256" key="2">
    <source>
        <dbReference type="ARBA" id="ARBA00022485"/>
    </source>
</evidence>
<dbReference type="PROSITE" id="PS00198">
    <property type="entry name" value="4FE4S_FER_1"/>
    <property type="match status" value="2"/>
</dbReference>
<evidence type="ECO:0000256" key="5">
    <source>
        <dbReference type="ARBA" id="ARBA00023014"/>
    </source>
</evidence>
<reference evidence="7 8" key="1">
    <citation type="submission" date="2018-08" db="EMBL/GenBank/DDBJ databases">
        <title>A genome reference for cultivated species of the human gut microbiota.</title>
        <authorList>
            <person name="Zou Y."/>
            <person name="Xue W."/>
            <person name="Luo G."/>
        </authorList>
    </citation>
    <scope>NUCLEOTIDE SEQUENCE [LARGE SCALE GENOMIC DNA]</scope>
    <source>
        <strain evidence="7 8">AM30-5LB</strain>
    </source>
</reference>
<dbReference type="PANTHER" id="PTHR24960">
    <property type="entry name" value="PHOTOSYSTEM I IRON-SULFUR CENTER-RELATED"/>
    <property type="match status" value="1"/>
</dbReference>
<name>A0A414FW19_9ACTN</name>
<dbReference type="AlphaFoldDB" id="A0A414FW19"/>
<organism evidence="7 8">
    <name type="scientific">Collinsella intestinalis</name>
    <dbReference type="NCBI Taxonomy" id="147207"/>
    <lineage>
        <taxon>Bacteria</taxon>
        <taxon>Bacillati</taxon>
        <taxon>Actinomycetota</taxon>
        <taxon>Coriobacteriia</taxon>
        <taxon>Coriobacteriales</taxon>
        <taxon>Coriobacteriaceae</taxon>
        <taxon>Collinsella</taxon>
    </lineage>
</organism>
<dbReference type="Pfam" id="PF12838">
    <property type="entry name" value="Fer4_7"/>
    <property type="match status" value="1"/>
</dbReference>
<dbReference type="Proteomes" id="UP000286050">
    <property type="component" value="Unassembled WGS sequence"/>
</dbReference>
<comment type="caution">
    <text evidence="7">The sequence shown here is derived from an EMBL/GenBank/DDBJ whole genome shotgun (WGS) entry which is preliminary data.</text>
</comment>
<dbReference type="EMBL" id="QSJI01000005">
    <property type="protein sequence ID" value="RHD55349.1"/>
    <property type="molecule type" value="Genomic_DNA"/>
</dbReference>
<sequence length="164" mass="17547">MCGCPRRFGVCSWHSVSPYDAPYTKSKSIHIRFPILHIDKGTPRQAAVQTKGSHSKFARANSANGSGKPLQGLALAAVRGMFLTEKDPLPLRLWHRALQRRFIMAHPIIDADECIACGVCVDACPAGVLELNDVATVADEDSCVACGACQDACPAGAITEIVED</sequence>
<keyword evidence="3" id="KW-0479">Metal-binding</keyword>
<keyword evidence="5" id="KW-0411">Iron-sulfur</keyword>
<feature type="domain" description="4Fe-4S ferredoxin-type" evidence="6">
    <location>
        <begin position="105"/>
        <end position="134"/>
    </location>
</feature>
<keyword evidence="4" id="KW-0408">Iron</keyword>
<protein>
    <submittedName>
        <fullName evidence="7">Ferredoxin family protein</fullName>
    </submittedName>
</protein>
<dbReference type="InterPro" id="IPR017900">
    <property type="entry name" value="4Fe4S_Fe_S_CS"/>
</dbReference>
<dbReference type="PANTHER" id="PTHR24960:SF79">
    <property type="entry name" value="PHOTOSYSTEM I IRON-SULFUR CENTER"/>
    <property type="match status" value="1"/>
</dbReference>
<evidence type="ECO:0000313" key="7">
    <source>
        <dbReference type="EMBL" id="RHD55349.1"/>
    </source>
</evidence>
<dbReference type="Gene3D" id="3.30.70.20">
    <property type="match status" value="2"/>
</dbReference>
<evidence type="ECO:0000313" key="8">
    <source>
        <dbReference type="Proteomes" id="UP000286050"/>
    </source>
</evidence>
<comment type="cofactor">
    <cofactor evidence="1">
        <name>[4Fe-4S] cluster</name>
        <dbReference type="ChEBI" id="CHEBI:49883"/>
    </cofactor>
</comment>
<dbReference type="InterPro" id="IPR050157">
    <property type="entry name" value="PSI_iron-sulfur_center"/>
</dbReference>
<evidence type="ECO:0000256" key="4">
    <source>
        <dbReference type="ARBA" id="ARBA00023004"/>
    </source>
</evidence>
<dbReference type="GO" id="GO:0046872">
    <property type="term" value="F:metal ion binding"/>
    <property type="evidence" value="ECO:0007669"/>
    <property type="project" value="UniProtKB-KW"/>
</dbReference>
<dbReference type="GO" id="GO:0051539">
    <property type="term" value="F:4 iron, 4 sulfur cluster binding"/>
    <property type="evidence" value="ECO:0007669"/>
    <property type="project" value="UniProtKB-KW"/>
</dbReference>
<gene>
    <name evidence="7" type="ORF">DW787_06545</name>
</gene>